<dbReference type="Pfam" id="PF05895">
    <property type="entry name" value="DUF859"/>
    <property type="match status" value="1"/>
</dbReference>
<evidence type="ECO:0000259" key="2">
    <source>
        <dbReference type="PROSITE" id="PS51688"/>
    </source>
</evidence>
<dbReference type="Pfam" id="PF13884">
    <property type="entry name" value="Peptidase_S74"/>
    <property type="match status" value="1"/>
</dbReference>
<dbReference type="Gene3D" id="1.10.10.10">
    <property type="entry name" value="Winged helix-like DNA-binding domain superfamily/Winged helix DNA-binding domain"/>
    <property type="match status" value="1"/>
</dbReference>
<dbReference type="EMBL" id="JAGSCS010000004">
    <property type="protein sequence ID" value="MBR0575676.1"/>
    <property type="molecule type" value="Genomic_DNA"/>
</dbReference>
<dbReference type="Proteomes" id="UP000675379">
    <property type="component" value="Unassembled WGS sequence"/>
</dbReference>
<dbReference type="AlphaFoldDB" id="A0A941CQX2"/>
<keyword evidence="1" id="KW-0175">Coiled coil</keyword>
<sequence>MASITWTSGIAYAPTVELIVNQQSQNIAENYSTIAWSLVLHRPSYVSSSSAKAYAVKIDGVTVASGTTTIGGSGDKIIASGTVNVPHNSDGTKPNMPFSFTQEIGITWTNNQPTGNASGSGTMTLTTIPRASSGSLSNASPNLGDAVTINIARASTAFTHEVYVDWYAGAWTKLTTGGKVATSLAWTVPKSYANNIPNSLSGGGRLLIETYSGTTFIGSTILNFTGNVPDTAEFRPTISQVAIAEAVAGLAAQFAAFVKNKSKLTVTTTAAGAYGSTIAAYRTEVLGTPYTGNPATTAELTSAGTVTVLVTVTDSRGRTATHSSTVTVVDYYTPTITDFKVLRATSAGVEDNDDGNYMKAIMNFSIAPVGNKNSKSYKIEYKKQADTTWIQASSGNVYALNSSYLSATALLGLDFAYDIRLTITDYFGSVAQIFQVGAAFTLIDFAANGQGLAIGKVYEGLAMLELFGDMLIQNRGQDTKLLLEQLQGNAGIEIGNQDLAGLSYIDFHSAGTGTDYDVRLITTGGDTTDGHGTLIVEGWEIRLDAAANIIFKQAPRVGTDYLPWANNIKQFHNVPASNYMAIFDTNGTTYGVTIFVSDERLKKNIRDFDDDGLAKVMAIQHKKFDWRDGHKLDDVGYIAQQLQTIDPAFVYGVLQTDGTEMLSPDVSKILPAVTRAIQQLNDKISTQQATIDALEARLSALENKA</sequence>
<dbReference type="InterPro" id="IPR036388">
    <property type="entry name" value="WH-like_DNA-bd_sf"/>
</dbReference>
<protein>
    <submittedName>
        <fullName evidence="3">Tail fiber domain-containing protein</fullName>
    </submittedName>
</protein>
<organism evidence="3 4">
    <name type="scientific">Proteiniclasticum sediminis</name>
    <dbReference type="NCBI Taxonomy" id="2804028"/>
    <lineage>
        <taxon>Bacteria</taxon>
        <taxon>Bacillati</taxon>
        <taxon>Bacillota</taxon>
        <taxon>Clostridia</taxon>
        <taxon>Eubacteriales</taxon>
        <taxon>Clostridiaceae</taxon>
        <taxon>Proteiniclasticum</taxon>
    </lineage>
</organism>
<dbReference type="PROSITE" id="PS51688">
    <property type="entry name" value="ICA"/>
    <property type="match status" value="1"/>
</dbReference>
<name>A0A941CQX2_9CLOT</name>
<reference evidence="3" key="1">
    <citation type="submission" date="2021-04" db="EMBL/GenBank/DDBJ databases">
        <title>Proteiniclasticum sedimins sp. nov., an obligate anaerobic bacterium isolated from anaerobic sludge.</title>
        <authorList>
            <person name="Liu J."/>
        </authorList>
    </citation>
    <scope>NUCLEOTIDE SEQUENCE</scope>
    <source>
        <strain evidence="3">BAD-10</strain>
    </source>
</reference>
<comment type="caution">
    <text evidence="3">The sequence shown here is derived from an EMBL/GenBank/DDBJ whole genome shotgun (WGS) entry which is preliminary data.</text>
</comment>
<gene>
    <name evidence="3" type="ORF">KCG48_04890</name>
</gene>
<keyword evidence="4" id="KW-1185">Reference proteome</keyword>
<dbReference type="InterPro" id="IPR030392">
    <property type="entry name" value="S74_ICA"/>
</dbReference>
<accession>A0A941CQX2</accession>
<evidence type="ECO:0000313" key="3">
    <source>
        <dbReference type="EMBL" id="MBR0575676.1"/>
    </source>
</evidence>
<proteinExistence type="predicted"/>
<dbReference type="InterPro" id="IPR008577">
    <property type="entry name" value="DUF859"/>
</dbReference>
<dbReference type="RefSeq" id="WP_211800216.1">
    <property type="nucleotide sequence ID" value="NZ_JAGSCS010000004.1"/>
</dbReference>
<evidence type="ECO:0000313" key="4">
    <source>
        <dbReference type="Proteomes" id="UP000675379"/>
    </source>
</evidence>
<feature type="domain" description="Peptidase S74" evidence="2">
    <location>
        <begin position="597"/>
        <end position="698"/>
    </location>
</feature>
<feature type="coiled-coil region" evidence="1">
    <location>
        <begin position="677"/>
        <end position="704"/>
    </location>
</feature>
<evidence type="ECO:0000256" key="1">
    <source>
        <dbReference type="SAM" id="Coils"/>
    </source>
</evidence>